<dbReference type="Proteomes" id="UP000190367">
    <property type="component" value="Unassembled WGS sequence"/>
</dbReference>
<keyword evidence="4" id="KW-1185">Reference proteome</keyword>
<dbReference type="Pfam" id="PF03364">
    <property type="entry name" value="Polyketide_cyc"/>
    <property type="match status" value="1"/>
</dbReference>
<gene>
    <name evidence="3" type="ORF">SAMN04488128_1021369</name>
</gene>
<dbReference type="STRING" id="634771.SAMN04488128_1021369"/>
<dbReference type="InterPro" id="IPR005031">
    <property type="entry name" value="COQ10_START"/>
</dbReference>
<dbReference type="SUPFAM" id="SSF55961">
    <property type="entry name" value="Bet v1-like"/>
    <property type="match status" value="1"/>
</dbReference>
<dbReference type="AlphaFoldDB" id="A0A1T4RP99"/>
<evidence type="ECO:0000313" key="4">
    <source>
        <dbReference type="Proteomes" id="UP000190367"/>
    </source>
</evidence>
<dbReference type="InterPro" id="IPR023393">
    <property type="entry name" value="START-like_dom_sf"/>
</dbReference>
<organism evidence="3 4">
    <name type="scientific">Chitinophaga eiseniae</name>
    <dbReference type="NCBI Taxonomy" id="634771"/>
    <lineage>
        <taxon>Bacteria</taxon>
        <taxon>Pseudomonadati</taxon>
        <taxon>Bacteroidota</taxon>
        <taxon>Chitinophagia</taxon>
        <taxon>Chitinophagales</taxon>
        <taxon>Chitinophagaceae</taxon>
        <taxon>Chitinophaga</taxon>
    </lineage>
</organism>
<dbReference type="EMBL" id="FUWZ01000002">
    <property type="protein sequence ID" value="SKA17799.1"/>
    <property type="molecule type" value="Genomic_DNA"/>
</dbReference>
<accession>A0A1T4RP99</accession>
<proteinExistence type="inferred from homology"/>
<feature type="domain" description="Coenzyme Q-binding protein COQ10 START" evidence="2">
    <location>
        <begin position="13"/>
        <end position="140"/>
    </location>
</feature>
<dbReference type="CDD" id="cd07820">
    <property type="entry name" value="SRPBCC_3"/>
    <property type="match status" value="1"/>
</dbReference>
<dbReference type="Gene3D" id="3.30.530.20">
    <property type="match status" value="1"/>
</dbReference>
<reference evidence="4" key="1">
    <citation type="submission" date="2017-02" db="EMBL/GenBank/DDBJ databases">
        <authorList>
            <person name="Varghese N."/>
            <person name="Submissions S."/>
        </authorList>
    </citation>
    <scope>NUCLEOTIDE SEQUENCE [LARGE SCALE GENOMIC DNA]</scope>
    <source>
        <strain evidence="4">DSM 22224</strain>
    </source>
</reference>
<dbReference type="OrthoDB" id="9793552at2"/>
<evidence type="ECO:0000259" key="2">
    <source>
        <dbReference type="Pfam" id="PF03364"/>
    </source>
</evidence>
<dbReference type="RefSeq" id="WP_078669840.1">
    <property type="nucleotide sequence ID" value="NZ_FUWZ01000002.1"/>
</dbReference>
<name>A0A1T4RP99_9BACT</name>
<comment type="similarity">
    <text evidence="1">Belongs to the ribosome association toxin RatA family.</text>
</comment>
<evidence type="ECO:0000313" key="3">
    <source>
        <dbReference type="EMBL" id="SKA17799.1"/>
    </source>
</evidence>
<protein>
    <submittedName>
        <fullName evidence="3">Ligand-binding SRPBCC domain-containing protein</fullName>
    </submittedName>
</protein>
<evidence type="ECO:0000256" key="1">
    <source>
        <dbReference type="ARBA" id="ARBA00008918"/>
    </source>
</evidence>
<sequence length="153" mass="18110">MASVFLLQRTQFIPAPLQQAWDFFSNPNNLAKITPPYMRFTVTSPPDDRKVYPGQVITYTVCPLMGIPLEWMTEIVHVRDGAYFVDEQRVGPYRLWHHQHHFREVPGGVEMTDTIHYRLPLGWLGRLAHTLFVRRQLENLFAYRYRVVQEYFG</sequence>